<evidence type="ECO:0000256" key="1">
    <source>
        <dbReference type="ARBA" id="ARBA00005898"/>
    </source>
</evidence>
<dbReference type="EC" id="6.3.2.13" evidence="11"/>
<organism evidence="15">
    <name type="scientific">Streptomyces sp. NBC_00008</name>
    <dbReference type="NCBI Taxonomy" id="2903610"/>
    <lineage>
        <taxon>Bacteria</taxon>
        <taxon>Bacillati</taxon>
        <taxon>Actinomycetota</taxon>
        <taxon>Actinomycetes</taxon>
        <taxon>Kitasatosporales</taxon>
        <taxon>Streptomycetaceae</taxon>
        <taxon>Streptomyces</taxon>
    </lineage>
</organism>
<feature type="binding site" evidence="11">
    <location>
        <position position="471"/>
    </location>
    <ligand>
        <name>meso-2,6-diaminopimelate</name>
        <dbReference type="ChEBI" id="CHEBI:57791"/>
    </ligand>
</feature>
<dbReference type="Pfam" id="PF08245">
    <property type="entry name" value="Mur_ligase_M"/>
    <property type="match status" value="1"/>
</dbReference>
<comment type="similarity">
    <text evidence="1 11">Belongs to the MurCDEF family. MurE subfamily.</text>
</comment>
<evidence type="ECO:0000256" key="11">
    <source>
        <dbReference type="HAMAP-Rule" id="MF_00208"/>
    </source>
</evidence>
<dbReference type="PROSITE" id="PS01011">
    <property type="entry name" value="FOLYLPOLYGLU_SYNT_1"/>
    <property type="match status" value="1"/>
</dbReference>
<evidence type="ECO:0000256" key="6">
    <source>
        <dbReference type="ARBA" id="ARBA00022840"/>
    </source>
</evidence>
<dbReference type="NCBIfam" id="NF001126">
    <property type="entry name" value="PRK00139.1-4"/>
    <property type="match status" value="1"/>
</dbReference>
<dbReference type="HAMAP" id="MF_00208">
    <property type="entry name" value="MurE"/>
    <property type="match status" value="1"/>
</dbReference>
<feature type="modified residue" description="N6-carboxylysine" evidence="11">
    <location>
        <position position="232"/>
    </location>
</feature>
<feature type="binding site" evidence="11">
    <location>
        <position position="200"/>
    </location>
    <ligand>
        <name>UDP-N-acetyl-alpha-D-muramoyl-L-alanyl-D-glutamate</name>
        <dbReference type="ChEBI" id="CHEBI:83900"/>
    </ligand>
</feature>
<evidence type="ECO:0000259" key="14">
    <source>
        <dbReference type="Pfam" id="PF08245"/>
    </source>
</evidence>
<dbReference type="GO" id="GO:0071555">
    <property type="term" value="P:cell wall organization"/>
    <property type="evidence" value="ECO:0007669"/>
    <property type="project" value="UniProtKB-KW"/>
</dbReference>
<dbReference type="InterPro" id="IPR004101">
    <property type="entry name" value="Mur_ligase_C"/>
</dbReference>
<dbReference type="Gene3D" id="3.40.1390.10">
    <property type="entry name" value="MurE/MurF, N-terminal domain"/>
    <property type="match status" value="1"/>
</dbReference>
<feature type="domain" description="Mur ligase C-terminal" evidence="13">
    <location>
        <begin position="341"/>
        <end position="469"/>
    </location>
</feature>
<keyword evidence="8 11" id="KW-0573">Peptidoglycan synthesis</keyword>
<keyword evidence="10 11" id="KW-0961">Cell wall biogenesis/degradation</keyword>
<dbReference type="Pfam" id="PF02875">
    <property type="entry name" value="Mur_ligase_C"/>
    <property type="match status" value="1"/>
</dbReference>
<keyword evidence="11" id="KW-0460">Magnesium</keyword>
<evidence type="ECO:0000256" key="10">
    <source>
        <dbReference type="ARBA" id="ARBA00023316"/>
    </source>
</evidence>
<evidence type="ECO:0000259" key="13">
    <source>
        <dbReference type="Pfam" id="PF02875"/>
    </source>
</evidence>
<dbReference type="InterPro" id="IPR018109">
    <property type="entry name" value="Folylpolyglutamate_synth_CS"/>
</dbReference>
<keyword evidence="2 11" id="KW-0963">Cytoplasm</keyword>
<dbReference type="SUPFAM" id="SSF53244">
    <property type="entry name" value="MurD-like peptide ligases, peptide-binding domain"/>
    <property type="match status" value="1"/>
</dbReference>
<feature type="domain" description="Mur ligase central" evidence="14">
    <location>
        <begin position="117"/>
        <end position="319"/>
    </location>
</feature>
<accession>A0AAU2VH50</accession>
<dbReference type="PANTHER" id="PTHR23135:SF4">
    <property type="entry name" value="UDP-N-ACETYLMURAMOYL-L-ALANYL-D-GLUTAMATE--2,6-DIAMINOPIMELATE LIGASE MURE HOMOLOG, CHLOROPLASTIC"/>
    <property type="match status" value="1"/>
</dbReference>
<evidence type="ECO:0000256" key="2">
    <source>
        <dbReference type="ARBA" id="ARBA00022490"/>
    </source>
</evidence>
<protein>
    <recommendedName>
        <fullName evidence="11">UDP-N-acetylmuramoyl-L-alanyl-D-glutamate--2,6-diaminopimelate ligase</fullName>
        <ecNumber evidence="11">6.3.2.13</ecNumber>
    </recommendedName>
    <alternativeName>
        <fullName evidence="11">Meso-A2pm-adding enzyme</fullName>
    </alternativeName>
    <alternativeName>
        <fullName evidence="11">Meso-diaminopimelate-adding enzyme</fullName>
    </alternativeName>
    <alternativeName>
        <fullName evidence="11">UDP-MurNAc-L-Ala-D-Glu:meso-diaminopimelate ligase</fullName>
    </alternativeName>
    <alternativeName>
        <fullName evidence="11">UDP-MurNAc-tripeptide synthetase</fullName>
    </alternativeName>
    <alternativeName>
        <fullName evidence="11">UDP-N-acetylmuramyl-tripeptide synthetase</fullName>
    </alternativeName>
</protein>
<dbReference type="GO" id="GO:0008360">
    <property type="term" value="P:regulation of cell shape"/>
    <property type="evidence" value="ECO:0007669"/>
    <property type="project" value="UniProtKB-KW"/>
</dbReference>
<comment type="cofactor">
    <cofactor evidence="11">
        <name>Mg(2+)</name>
        <dbReference type="ChEBI" id="CHEBI:18420"/>
    </cofactor>
</comment>
<dbReference type="SUPFAM" id="SSF53623">
    <property type="entry name" value="MurD-like peptide ligases, catalytic domain"/>
    <property type="match status" value="1"/>
</dbReference>
<comment type="caution">
    <text evidence="11">Lacks conserved residue(s) required for the propagation of feature annotation.</text>
</comment>
<dbReference type="GO" id="GO:0000287">
    <property type="term" value="F:magnesium ion binding"/>
    <property type="evidence" value="ECO:0007669"/>
    <property type="project" value="UniProtKB-UniRule"/>
</dbReference>
<evidence type="ECO:0000256" key="4">
    <source>
        <dbReference type="ARBA" id="ARBA00022618"/>
    </source>
</evidence>
<sequence length="512" mass="54027">MNLRELLAGHDHEVLLGDPETPITAGACFDAHRVTPGSLYIAVPGHREGGPEAVGPALARGAVAVLVGSEGPDILAAVRASPGGACVVRVADTRTAAAVVTSRYHGEPGRTMDMVAVTGTNGKTSVSYMVESVLRIAEGARVGVIGTAGSRIGDELIPMPRSVLTTPESPDFQYLLGHMRDHEVGTVVLEATSMGLLHHRVDRAFLDVGIFTNLTQDHLDDHGTMENYRDAKLRLFQGLCKSAVVNADDPVGAAIAPTMPGRVTTYGIDSEADYRATDLSMNAFGTRFTLHHEGSKYPAAIPVPGRFSVSNALASVAACHLLGHDLAGLVAALDRMPPVPGRLERFETPRGTAVIVDYAHSPDSLDKVLGAVRDFSRGGRVITVFGCGGDRDVTKRARMGEIAGTRSDLCVLTSDNPRNEDPEAIMDQIVPGLEATGTRFERRADRRSAIAFALESAGADDIVLVAGKGSEPYQIVGEQLIPFSDMATVRELAAPRADSGRAAAAPRAVRPA</sequence>
<feature type="binding site" evidence="11">
    <location>
        <begin position="415"/>
        <end position="418"/>
    </location>
    <ligand>
        <name>meso-2,6-diaminopimelate</name>
        <dbReference type="ChEBI" id="CHEBI:57791"/>
    </ligand>
</feature>
<dbReference type="AlphaFoldDB" id="A0AAU2VH50"/>
<dbReference type="GO" id="GO:0004326">
    <property type="term" value="F:tetrahydrofolylpolyglutamate synthase activity"/>
    <property type="evidence" value="ECO:0007669"/>
    <property type="project" value="InterPro"/>
</dbReference>
<gene>
    <name evidence="11" type="primary">murE</name>
    <name evidence="15" type="ORF">OG398_00480</name>
</gene>
<comment type="catalytic activity">
    <reaction evidence="11">
        <text>UDP-N-acetyl-alpha-D-muramoyl-L-alanyl-D-glutamate + meso-2,6-diaminopimelate + ATP = UDP-N-acetyl-alpha-D-muramoyl-L-alanyl-gamma-D-glutamyl-meso-2,6-diaminopimelate + ADP + phosphate + H(+)</text>
        <dbReference type="Rhea" id="RHEA:23676"/>
        <dbReference type="ChEBI" id="CHEBI:15378"/>
        <dbReference type="ChEBI" id="CHEBI:30616"/>
        <dbReference type="ChEBI" id="CHEBI:43474"/>
        <dbReference type="ChEBI" id="CHEBI:57791"/>
        <dbReference type="ChEBI" id="CHEBI:83900"/>
        <dbReference type="ChEBI" id="CHEBI:83905"/>
        <dbReference type="ChEBI" id="CHEBI:456216"/>
        <dbReference type="EC" id="6.3.2.13"/>
    </reaction>
</comment>
<reference evidence="15" key="1">
    <citation type="submission" date="2022-10" db="EMBL/GenBank/DDBJ databases">
        <title>The complete genomes of actinobacterial strains from the NBC collection.</title>
        <authorList>
            <person name="Joergensen T.S."/>
            <person name="Alvarez Arevalo M."/>
            <person name="Sterndorff E.B."/>
            <person name="Faurdal D."/>
            <person name="Vuksanovic O."/>
            <person name="Mourched A.-S."/>
            <person name="Charusanti P."/>
            <person name="Shaw S."/>
            <person name="Blin K."/>
            <person name="Weber T."/>
        </authorList>
    </citation>
    <scope>NUCLEOTIDE SEQUENCE</scope>
    <source>
        <strain evidence="15">NBC_00008</strain>
    </source>
</reference>
<keyword evidence="3 11" id="KW-0436">Ligase</keyword>
<feature type="short sequence motif" description="Meso-diaminopimelate recognition motif" evidence="11">
    <location>
        <begin position="415"/>
        <end position="418"/>
    </location>
</feature>
<dbReference type="Gene3D" id="3.90.190.20">
    <property type="entry name" value="Mur ligase, C-terminal domain"/>
    <property type="match status" value="1"/>
</dbReference>
<feature type="binding site" evidence="11">
    <location>
        <begin position="119"/>
        <end position="125"/>
    </location>
    <ligand>
        <name>ATP</name>
        <dbReference type="ChEBI" id="CHEBI:30616"/>
    </ligand>
</feature>
<evidence type="ECO:0000256" key="7">
    <source>
        <dbReference type="ARBA" id="ARBA00022960"/>
    </source>
</evidence>
<dbReference type="GO" id="GO:0009252">
    <property type="term" value="P:peptidoglycan biosynthetic process"/>
    <property type="evidence" value="ECO:0007669"/>
    <property type="project" value="UniProtKB-UniRule"/>
</dbReference>
<dbReference type="GO" id="GO:0005737">
    <property type="term" value="C:cytoplasm"/>
    <property type="evidence" value="ECO:0007669"/>
    <property type="project" value="UniProtKB-SubCell"/>
</dbReference>
<dbReference type="InterPro" id="IPR036615">
    <property type="entry name" value="Mur_ligase_C_dom_sf"/>
</dbReference>
<dbReference type="Gene3D" id="3.40.1190.10">
    <property type="entry name" value="Mur-like, catalytic domain"/>
    <property type="match status" value="1"/>
</dbReference>
<keyword evidence="9 11" id="KW-0131">Cell cycle</keyword>
<evidence type="ECO:0000256" key="9">
    <source>
        <dbReference type="ARBA" id="ARBA00023306"/>
    </source>
</evidence>
<feature type="binding site" evidence="11">
    <location>
        <position position="391"/>
    </location>
    <ligand>
        <name>meso-2,6-diaminopimelate</name>
        <dbReference type="ChEBI" id="CHEBI:57791"/>
    </ligand>
</feature>
<dbReference type="GO" id="GO:0008765">
    <property type="term" value="F:UDP-N-acetylmuramoylalanyl-D-glutamate-2,6-diaminopimelate ligase activity"/>
    <property type="evidence" value="ECO:0007669"/>
    <property type="project" value="UniProtKB-UniRule"/>
</dbReference>
<dbReference type="InterPro" id="IPR035911">
    <property type="entry name" value="MurE/MurF_N"/>
</dbReference>
<dbReference type="NCBIfam" id="TIGR01085">
    <property type="entry name" value="murE"/>
    <property type="match status" value="1"/>
</dbReference>
<feature type="binding site" evidence="11">
    <location>
        <position position="192"/>
    </location>
    <ligand>
        <name>UDP-N-acetyl-alpha-D-muramoyl-L-alanyl-D-glutamate</name>
        <dbReference type="ChEBI" id="CHEBI:83900"/>
    </ligand>
</feature>
<evidence type="ECO:0000256" key="5">
    <source>
        <dbReference type="ARBA" id="ARBA00022741"/>
    </source>
</evidence>
<dbReference type="InterPro" id="IPR013221">
    <property type="entry name" value="Mur_ligase_cen"/>
</dbReference>
<evidence type="ECO:0000256" key="8">
    <source>
        <dbReference type="ARBA" id="ARBA00022984"/>
    </source>
</evidence>
<keyword evidence="7 11" id="KW-0133">Cell shape</keyword>
<dbReference type="InterPro" id="IPR005761">
    <property type="entry name" value="UDP-N-AcMur-Glu-dNH2Pim_ligase"/>
</dbReference>
<feature type="binding site" evidence="11">
    <location>
        <begin position="165"/>
        <end position="166"/>
    </location>
    <ligand>
        <name>UDP-N-acetyl-alpha-D-muramoyl-L-alanyl-D-glutamate</name>
        <dbReference type="ChEBI" id="CHEBI:83900"/>
    </ligand>
</feature>
<dbReference type="EMBL" id="CP108313">
    <property type="protein sequence ID" value="WTW66851.1"/>
    <property type="molecule type" value="Genomic_DNA"/>
</dbReference>
<keyword evidence="4 11" id="KW-0132">Cell division</keyword>
<dbReference type="GO" id="GO:0005524">
    <property type="term" value="F:ATP binding"/>
    <property type="evidence" value="ECO:0007669"/>
    <property type="project" value="UniProtKB-UniRule"/>
</dbReference>
<comment type="function">
    <text evidence="11">Catalyzes the addition of meso-diaminopimelic acid to the nucleotide precursor UDP-N-acetylmuramoyl-L-alanyl-D-glutamate (UMAG) in the biosynthesis of bacterial cell-wall peptidoglycan.</text>
</comment>
<comment type="PTM">
    <text evidence="11">Carboxylation is probably crucial for Mg(2+) binding and, consequently, for the gamma-phosphate positioning of ATP.</text>
</comment>
<dbReference type="SUPFAM" id="SSF63418">
    <property type="entry name" value="MurE/MurF N-terminal domain"/>
    <property type="match status" value="1"/>
</dbReference>
<dbReference type="InterPro" id="IPR036565">
    <property type="entry name" value="Mur-like_cat_sf"/>
</dbReference>
<comment type="subcellular location">
    <subcellularLocation>
        <location evidence="11 12">Cytoplasm</location>
    </subcellularLocation>
</comment>
<keyword evidence="5 11" id="KW-0547">Nucleotide-binding</keyword>
<evidence type="ECO:0000313" key="15">
    <source>
        <dbReference type="EMBL" id="WTW66851.1"/>
    </source>
</evidence>
<evidence type="ECO:0000256" key="3">
    <source>
        <dbReference type="ARBA" id="ARBA00022598"/>
    </source>
</evidence>
<dbReference type="GO" id="GO:0051301">
    <property type="term" value="P:cell division"/>
    <property type="evidence" value="ECO:0007669"/>
    <property type="project" value="UniProtKB-KW"/>
</dbReference>
<name>A0AAU2VH50_9ACTN</name>
<evidence type="ECO:0000256" key="12">
    <source>
        <dbReference type="RuleBase" id="RU004135"/>
    </source>
</evidence>
<dbReference type="PANTHER" id="PTHR23135">
    <property type="entry name" value="MUR LIGASE FAMILY MEMBER"/>
    <property type="match status" value="1"/>
</dbReference>
<comment type="pathway">
    <text evidence="11 12">Cell wall biogenesis; peptidoglycan biosynthesis.</text>
</comment>
<keyword evidence="6 11" id="KW-0067">ATP-binding</keyword>
<feature type="binding site" evidence="11">
    <location>
        <position position="467"/>
    </location>
    <ligand>
        <name>meso-2,6-diaminopimelate</name>
        <dbReference type="ChEBI" id="CHEBI:57791"/>
    </ligand>
</feature>
<proteinExistence type="inferred from homology"/>